<comment type="caution">
    <text evidence="1">The sequence shown here is derived from an EMBL/GenBank/DDBJ whole genome shotgun (WGS) entry which is preliminary data.</text>
</comment>
<evidence type="ECO:0000313" key="2">
    <source>
        <dbReference type="Proteomes" id="UP000030111"/>
    </source>
</evidence>
<organism evidence="1 2">
    <name type="scientific">Flavobacterium subsaxonicum WB 4.1-42 = DSM 21790</name>
    <dbReference type="NCBI Taxonomy" id="1121898"/>
    <lineage>
        <taxon>Bacteria</taxon>
        <taxon>Pseudomonadati</taxon>
        <taxon>Bacteroidota</taxon>
        <taxon>Flavobacteriia</taxon>
        <taxon>Flavobacteriales</taxon>
        <taxon>Flavobacteriaceae</taxon>
        <taxon>Flavobacterium</taxon>
    </lineage>
</organism>
<protein>
    <recommendedName>
        <fullName evidence="3">DUF3887 domain-containing protein</fullName>
    </recommendedName>
</protein>
<name>A0A0A2MXV2_9FLAO</name>
<proteinExistence type="predicted"/>
<accession>A0A0A2MXV2</accession>
<dbReference type="PROSITE" id="PS51257">
    <property type="entry name" value="PROKAR_LIPOPROTEIN"/>
    <property type="match status" value="1"/>
</dbReference>
<dbReference type="Proteomes" id="UP000030111">
    <property type="component" value="Unassembled WGS sequence"/>
</dbReference>
<reference evidence="1 2" key="1">
    <citation type="submission" date="2013-09" db="EMBL/GenBank/DDBJ databases">
        <authorList>
            <person name="Zeng Z."/>
            <person name="Chen C."/>
        </authorList>
    </citation>
    <scope>NUCLEOTIDE SEQUENCE [LARGE SCALE GENOMIC DNA]</scope>
    <source>
        <strain evidence="1 2">WB 4.1-42</strain>
    </source>
</reference>
<dbReference type="STRING" id="1121898.GCA_000422725_02577"/>
<dbReference type="Gene3D" id="3.10.450.590">
    <property type="match status" value="1"/>
</dbReference>
<gene>
    <name evidence="1" type="ORF">Q766_10575</name>
</gene>
<evidence type="ECO:0000313" key="1">
    <source>
        <dbReference type="EMBL" id="KGO93050.1"/>
    </source>
</evidence>
<dbReference type="RefSeq" id="WP_026992921.1">
    <property type="nucleotide sequence ID" value="NZ_JRLY01000007.1"/>
</dbReference>
<keyword evidence="2" id="KW-1185">Reference proteome</keyword>
<dbReference type="EMBL" id="JRLY01000007">
    <property type="protein sequence ID" value="KGO93050.1"/>
    <property type="molecule type" value="Genomic_DNA"/>
</dbReference>
<dbReference type="eggNOG" id="ENOG50334FM">
    <property type="taxonomic scope" value="Bacteria"/>
</dbReference>
<sequence length="144" mass="16641">MKKIFYFFTVVLFVSCQFNGTNVNEESKKGEAEKVAEVLYTDIAKQDFKKAEMLFGDKFFEVTTREDLQKMFTMLNEKLGNYKSRKLANWQTTSTVGTNPATNYVLVYTVEYDKFSAEEKIILSKVDDDIKILGYNVNSKAFLN</sequence>
<evidence type="ECO:0008006" key="3">
    <source>
        <dbReference type="Google" id="ProtNLM"/>
    </source>
</evidence>
<dbReference type="OrthoDB" id="883394at2"/>
<dbReference type="AlphaFoldDB" id="A0A0A2MXV2"/>